<dbReference type="AlphaFoldDB" id="A0A7N0ZSK7"/>
<evidence type="ECO:0000313" key="9">
    <source>
        <dbReference type="Proteomes" id="UP000594263"/>
    </source>
</evidence>
<evidence type="ECO:0000256" key="1">
    <source>
        <dbReference type="ARBA" id="ARBA00004123"/>
    </source>
</evidence>
<keyword evidence="2" id="KW-0805">Transcription regulation</keyword>
<dbReference type="Gene3D" id="1.20.5.170">
    <property type="match status" value="1"/>
</dbReference>
<dbReference type="Pfam" id="PF00170">
    <property type="entry name" value="bZIP_1"/>
    <property type="match status" value="1"/>
</dbReference>
<sequence>MGSSSGASSGLTGLANPFSAQCDPKKRKRMESNRESARRSRLKKQKHLHDLVTQLAEMKNERIRLSANLTWISQLISNVELENSVLRTRAFELTLRLESLNEILNLICTNNNQLDFRCLFADAFFDGYLPCSNI</sequence>
<dbReference type="InterPro" id="IPR046347">
    <property type="entry name" value="bZIP_sf"/>
</dbReference>
<evidence type="ECO:0000256" key="2">
    <source>
        <dbReference type="ARBA" id="ARBA00023015"/>
    </source>
</evidence>
<reference evidence="8" key="1">
    <citation type="submission" date="2021-01" db="UniProtKB">
        <authorList>
            <consortium name="EnsemblPlants"/>
        </authorList>
    </citation>
    <scope>IDENTIFICATION</scope>
</reference>
<dbReference type="Gramene" id="Kaladp0024s0964.1.v1.1">
    <property type="protein sequence ID" value="Kaladp0024s0964.1.v1.1.CDS.1"/>
    <property type="gene ID" value="Kaladp0024s0964.v1.1"/>
</dbReference>
<proteinExistence type="predicted"/>
<evidence type="ECO:0000259" key="7">
    <source>
        <dbReference type="PROSITE" id="PS50217"/>
    </source>
</evidence>
<keyword evidence="9" id="KW-1185">Reference proteome</keyword>
<dbReference type="PROSITE" id="PS50217">
    <property type="entry name" value="BZIP"/>
    <property type="match status" value="1"/>
</dbReference>
<dbReference type="GO" id="GO:0045893">
    <property type="term" value="P:positive regulation of DNA-templated transcription"/>
    <property type="evidence" value="ECO:0007669"/>
    <property type="project" value="TreeGrafter"/>
</dbReference>
<keyword evidence="5" id="KW-0539">Nucleus</keyword>
<dbReference type="FunFam" id="1.20.5.170:FF:000020">
    <property type="entry name" value="BZIP transcription factor"/>
    <property type="match status" value="1"/>
</dbReference>
<dbReference type="GO" id="GO:0005634">
    <property type="term" value="C:nucleus"/>
    <property type="evidence" value="ECO:0007669"/>
    <property type="project" value="UniProtKB-SubCell"/>
</dbReference>
<dbReference type="SUPFAM" id="SSF57959">
    <property type="entry name" value="Leucine zipper domain"/>
    <property type="match status" value="1"/>
</dbReference>
<comment type="subcellular location">
    <subcellularLocation>
        <location evidence="1">Nucleus</location>
    </subcellularLocation>
</comment>
<organism evidence="8 9">
    <name type="scientific">Kalanchoe fedtschenkoi</name>
    <name type="common">Lavender scallops</name>
    <name type="synonym">South American air plant</name>
    <dbReference type="NCBI Taxonomy" id="63787"/>
    <lineage>
        <taxon>Eukaryota</taxon>
        <taxon>Viridiplantae</taxon>
        <taxon>Streptophyta</taxon>
        <taxon>Embryophyta</taxon>
        <taxon>Tracheophyta</taxon>
        <taxon>Spermatophyta</taxon>
        <taxon>Magnoliopsida</taxon>
        <taxon>eudicotyledons</taxon>
        <taxon>Gunneridae</taxon>
        <taxon>Pentapetalae</taxon>
        <taxon>Saxifragales</taxon>
        <taxon>Crassulaceae</taxon>
        <taxon>Kalanchoe</taxon>
    </lineage>
</organism>
<dbReference type="SMART" id="SM00338">
    <property type="entry name" value="BRLZ"/>
    <property type="match status" value="1"/>
</dbReference>
<dbReference type="PANTHER" id="PTHR45764:SF38">
    <property type="entry name" value="BZIP TRANSCRIPTION FACTOR 44"/>
    <property type="match status" value="1"/>
</dbReference>
<dbReference type="InterPro" id="IPR004827">
    <property type="entry name" value="bZIP"/>
</dbReference>
<dbReference type="PROSITE" id="PS00036">
    <property type="entry name" value="BZIP_BASIC"/>
    <property type="match status" value="1"/>
</dbReference>
<feature type="compositionally biased region" description="Low complexity" evidence="6">
    <location>
        <begin position="1"/>
        <end position="15"/>
    </location>
</feature>
<dbReference type="CDD" id="cd14702">
    <property type="entry name" value="bZIP_plant_GBF1"/>
    <property type="match status" value="1"/>
</dbReference>
<accession>A0A7N0ZSK7</accession>
<feature type="region of interest" description="Disordered" evidence="6">
    <location>
        <begin position="1"/>
        <end position="44"/>
    </location>
</feature>
<dbReference type="EnsemblPlants" id="Kaladp0024s0964.1.v1.1">
    <property type="protein sequence ID" value="Kaladp0024s0964.1.v1.1.CDS.1"/>
    <property type="gene ID" value="Kaladp0024s0964.v1.1"/>
</dbReference>
<name>A0A7N0ZSK7_KALFE</name>
<protein>
    <recommendedName>
        <fullName evidence="7">BZIP domain-containing protein</fullName>
    </recommendedName>
</protein>
<evidence type="ECO:0000256" key="5">
    <source>
        <dbReference type="ARBA" id="ARBA00023242"/>
    </source>
</evidence>
<feature type="domain" description="BZIP" evidence="7">
    <location>
        <begin position="23"/>
        <end position="86"/>
    </location>
</feature>
<dbReference type="PANTHER" id="PTHR45764">
    <property type="entry name" value="BZIP TRANSCRIPTION FACTOR 44"/>
    <property type="match status" value="1"/>
</dbReference>
<dbReference type="GO" id="GO:0046982">
    <property type="term" value="F:protein heterodimerization activity"/>
    <property type="evidence" value="ECO:0007669"/>
    <property type="project" value="UniProtKB-ARBA"/>
</dbReference>
<evidence type="ECO:0000256" key="3">
    <source>
        <dbReference type="ARBA" id="ARBA00023125"/>
    </source>
</evidence>
<dbReference type="GO" id="GO:0000976">
    <property type="term" value="F:transcription cis-regulatory region binding"/>
    <property type="evidence" value="ECO:0007669"/>
    <property type="project" value="TreeGrafter"/>
</dbReference>
<dbReference type="InterPro" id="IPR045314">
    <property type="entry name" value="bZIP_plant_GBF1"/>
</dbReference>
<dbReference type="GO" id="GO:0003700">
    <property type="term" value="F:DNA-binding transcription factor activity"/>
    <property type="evidence" value="ECO:0007669"/>
    <property type="project" value="InterPro"/>
</dbReference>
<keyword evidence="3" id="KW-0238">DNA-binding</keyword>
<evidence type="ECO:0000313" key="8">
    <source>
        <dbReference type="EnsemblPlants" id="Kaladp0024s0964.1.v1.1.CDS.1"/>
    </source>
</evidence>
<evidence type="ECO:0000256" key="4">
    <source>
        <dbReference type="ARBA" id="ARBA00023163"/>
    </source>
</evidence>
<dbReference type="Proteomes" id="UP000594263">
    <property type="component" value="Unplaced"/>
</dbReference>
<keyword evidence="4" id="KW-0804">Transcription</keyword>
<evidence type="ECO:0000256" key="6">
    <source>
        <dbReference type="SAM" id="MobiDB-lite"/>
    </source>
</evidence>
<dbReference type="OMA" id="ANLTWIS"/>